<feature type="transmembrane region" description="Helical" evidence="1">
    <location>
        <begin position="91"/>
        <end position="113"/>
    </location>
</feature>
<organism evidence="2 3">
    <name type="scientific">Catellatospora bangladeshensis</name>
    <dbReference type="NCBI Taxonomy" id="310355"/>
    <lineage>
        <taxon>Bacteria</taxon>
        <taxon>Bacillati</taxon>
        <taxon>Actinomycetota</taxon>
        <taxon>Actinomycetes</taxon>
        <taxon>Micromonosporales</taxon>
        <taxon>Micromonosporaceae</taxon>
        <taxon>Catellatospora</taxon>
    </lineage>
</organism>
<keyword evidence="1" id="KW-0812">Transmembrane</keyword>
<keyword evidence="1" id="KW-0472">Membrane</keyword>
<dbReference type="EMBL" id="BONF01000064">
    <property type="protein sequence ID" value="GIF86295.1"/>
    <property type="molecule type" value="Genomic_DNA"/>
</dbReference>
<evidence type="ECO:0000313" key="2">
    <source>
        <dbReference type="EMBL" id="GIF86295.1"/>
    </source>
</evidence>
<proteinExistence type="predicted"/>
<comment type="caution">
    <text evidence="2">The sequence shown here is derived from an EMBL/GenBank/DDBJ whole genome shotgun (WGS) entry which is preliminary data.</text>
</comment>
<dbReference type="Proteomes" id="UP000601223">
    <property type="component" value="Unassembled WGS sequence"/>
</dbReference>
<accession>A0A8J3JW94</accession>
<feature type="transmembrane region" description="Helical" evidence="1">
    <location>
        <begin position="59"/>
        <end position="79"/>
    </location>
</feature>
<evidence type="ECO:0000313" key="3">
    <source>
        <dbReference type="Proteomes" id="UP000601223"/>
    </source>
</evidence>
<evidence type="ECO:0000256" key="1">
    <source>
        <dbReference type="SAM" id="Phobius"/>
    </source>
</evidence>
<name>A0A8J3JW94_9ACTN</name>
<evidence type="ECO:0008006" key="4">
    <source>
        <dbReference type="Google" id="ProtNLM"/>
    </source>
</evidence>
<feature type="transmembrane region" description="Helical" evidence="1">
    <location>
        <begin position="28"/>
        <end position="47"/>
    </location>
</feature>
<gene>
    <name evidence="2" type="ORF">Cba03nite_76440</name>
</gene>
<dbReference type="RefSeq" id="WP_203757178.1">
    <property type="nucleotide sequence ID" value="NZ_BONF01000064.1"/>
</dbReference>
<feature type="transmembrane region" description="Helical" evidence="1">
    <location>
        <begin position="119"/>
        <end position="140"/>
    </location>
</feature>
<keyword evidence="1" id="KW-1133">Transmembrane helix</keyword>
<keyword evidence="3" id="KW-1185">Reference proteome</keyword>
<dbReference type="AlphaFoldDB" id="A0A8J3JW94"/>
<reference evidence="2 3" key="1">
    <citation type="submission" date="2021-01" db="EMBL/GenBank/DDBJ databases">
        <title>Whole genome shotgun sequence of Catellatospora bangladeshensis NBRC 107357.</title>
        <authorList>
            <person name="Komaki H."/>
            <person name="Tamura T."/>
        </authorList>
    </citation>
    <scope>NUCLEOTIDE SEQUENCE [LARGE SCALE GENOMIC DNA]</scope>
    <source>
        <strain evidence="2 3">NBRC 107357</strain>
    </source>
</reference>
<sequence length="156" mass="16574">MSDQPRLSAQEIVERLGTAVSRRARIRAVTALVAGLSGAALVSLLWLTEPEPLPGRTRLAFALLTAICLAWAGYGGWLLTRKVVLFAADRVVAAWIALSASTATTVLLAVIAAGRGTGLWPVLAVGAVFAAVSLLLLARAHRERARLLRRRAELTT</sequence>
<protein>
    <recommendedName>
        <fullName evidence="4">Transmembrane transport protein</fullName>
    </recommendedName>
</protein>